<comment type="caution">
    <text evidence="1">The sequence shown here is derived from an EMBL/GenBank/DDBJ whole genome shotgun (WGS) entry which is preliminary data.</text>
</comment>
<proteinExistence type="predicted"/>
<name>A0A0M0KIB7_ALKHA</name>
<dbReference type="EMBL" id="LILD01000001">
    <property type="protein sequence ID" value="KOO38565.1"/>
    <property type="molecule type" value="Genomic_DNA"/>
</dbReference>
<protein>
    <submittedName>
        <fullName evidence="1">Uncharacterized protein</fullName>
    </submittedName>
</protein>
<sequence>MSKRPKALQNIIDFRYVQTVGFWERFQKFKQEDFISEESKFFILTHFAVMTADVVNSLSGFHSDEWEEEDEAIFPFLSERGKEFIARQEEIPGHEEIKVKDFHEVLVLKNVSIQPFVSKQTIKMQQMLLFSDQVVGMTFGEVPEPTDEDDE</sequence>
<accession>A0A4Y7WZ02</accession>
<organism evidence="1">
    <name type="scientific">Halalkalibacterium halodurans</name>
    <name type="common">Bacillus halodurans</name>
    <dbReference type="NCBI Taxonomy" id="86665"/>
    <lineage>
        <taxon>Bacteria</taxon>
        <taxon>Bacillati</taxon>
        <taxon>Bacillota</taxon>
        <taxon>Bacilli</taxon>
        <taxon>Bacillales</taxon>
        <taxon>Bacillaceae</taxon>
        <taxon>Halalkalibacterium (ex Joshi et al. 2022)</taxon>
    </lineage>
</organism>
<dbReference type="RefSeq" id="WP_010898834.1">
    <property type="nucleotide sequence ID" value="NZ_CP040441.1"/>
</dbReference>
<gene>
    <name evidence="1" type="ORF">AMD02_06640</name>
</gene>
<dbReference type="PATRIC" id="fig|136160.3.peg.1639"/>
<dbReference type="AlphaFoldDB" id="A0A0M0KIB7"/>
<evidence type="ECO:0000313" key="1">
    <source>
        <dbReference type="EMBL" id="KOO38565.1"/>
    </source>
</evidence>
<reference evidence="1" key="1">
    <citation type="submission" date="2015-08" db="EMBL/GenBank/DDBJ databases">
        <title>Complete DNA Sequence of Pseudomonas syringae pv. actinidiae, the Causal Agent of Kiwifruit Canker Disease.</title>
        <authorList>
            <person name="Rikkerink E.H.A."/>
            <person name="Fineran P.C."/>
        </authorList>
    </citation>
    <scope>NUCLEOTIDE SEQUENCE</scope>
    <source>
        <strain evidence="1">DSM 13666</strain>
    </source>
</reference>
<dbReference type="GeneID" id="87598197"/>
<accession>A0A0M0KIB7</accession>